<evidence type="ECO:0000259" key="2">
    <source>
        <dbReference type="PROSITE" id="PS50846"/>
    </source>
</evidence>
<dbReference type="Proteomes" id="UP000798602">
    <property type="component" value="Unassembled WGS sequence"/>
</dbReference>
<dbReference type="InterPro" id="IPR036163">
    <property type="entry name" value="HMA_dom_sf"/>
</dbReference>
<feature type="signal peptide" evidence="1">
    <location>
        <begin position="1"/>
        <end position="19"/>
    </location>
</feature>
<name>A0ABW9Z8Y4_9FLAO</name>
<reference evidence="4" key="1">
    <citation type="submission" date="2020-01" db="EMBL/GenBank/DDBJ databases">
        <title>Sphingomonas sp. strain CSW-10.</title>
        <authorList>
            <person name="Chen W.-M."/>
        </authorList>
    </citation>
    <scope>NUCLEOTIDE SEQUENCE [LARGE SCALE GENOMIC DNA]</scope>
    <source>
        <strain evidence="4">NST-5</strain>
    </source>
</reference>
<protein>
    <submittedName>
        <fullName evidence="3">Metal transporter</fullName>
    </submittedName>
</protein>
<feature type="chain" id="PRO_5045263586" evidence="1">
    <location>
        <begin position="20"/>
        <end position="119"/>
    </location>
</feature>
<dbReference type="SUPFAM" id="SSF55008">
    <property type="entry name" value="HMA, heavy metal-associated domain"/>
    <property type="match status" value="1"/>
</dbReference>
<dbReference type="EMBL" id="JAABLM010000001">
    <property type="protein sequence ID" value="NBL63807.1"/>
    <property type="molecule type" value="Genomic_DNA"/>
</dbReference>
<proteinExistence type="predicted"/>
<keyword evidence="1" id="KW-0732">Signal</keyword>
<keyword evidence="4" id="KW-1185">Reference proteome</keyword>
<evidence type="ECO:0000313" key="3">
    <source>
        <dbReference type="EMBL" id="NBL63807.1"/>
    </source>
</evidence>
<dbReference type="PROSITE" id="PS50846">
    <property type="entry name" value="HMA_2"/>
    <property type="match status" value="1"/>
</dbReference>
<gene>
    <name evidence="3" type="ORF">GV828_01185</name>
</gene>
<evidence type="ECO:0000256" key="1">
    <source>
        <dbReference type="SAM" id="SignalP"/>
    </source>
</evidence>
<dbReference type="Gene3D" id="3.30.70.100">
    <property type="match status" value="1"/>
</dbReference>
<feature type="domain" description="HMA" evidence="2">
    <location>
        <begin position="22"/>
        <end position="92"/>
    </location>
</feature>
<accession>A0ABW9Z8Y4</accession>
<evidence type="ECO:0000313" key="4">
    <source>
        <dbReference type="Proteomes" id="UP000798602"/>
    </source>
</evidence>
<sequence length="119" mass="13305">MKKLLVALIVLMMGISTNAQEKKKKNAKHDIEVQGNCDMCKKRIEKAAYSVAGVKSAEWHQDDQTLHVLINEQKTSPYLVSKAVAQAGHDTKTVKATDENYEALHSCCAYERKSNAKQE</sequence>
<dbReference type="RefSeq" id="WP_166535634.1">
    <property type="nucleotide sequence ID" value="NZ_JAABLM010000001.1"/>
</dbReference>
<dbReference type="InterPro" id="IPR006121">
    <property type="entry name" value="HMA_dom"/>
</dbReference>
<comment type="caution">
    <text evidence="3">The sequence shown here is derived from an EMBL/GenBank/DDBJ whole genome shotgun (WGS) entry which is preliminary data.</text>
</comment>
<organism evidence="3 4">
    <name type="scientific">Flavobacterium ichthyis</name>
    <dbReference type="NCBI Taxonomy" id="2698827"/>
    <lineage>
        <taxon>Bacteria</taxon>
        <taxon>Pseudomonadati</taxon>
        <taxon>Bacteroidota</taxon>
        <taxon>Flavobacteriia</taxon>
        <taxon>Flavobacteriales</taxon>
        <taxon>Flavobacteriaceae</taxon>
        <taxon>Flavobacterium</taxon>
    </lineage>
</organism>